<proteinExistence type="predicted"/>
<keyword evidence="1" id="KW-0436">Ligase</keyword>
<dbReference type="GO" id="GO:0042398">
    <property type="term" value="P:modified amino acid biosynthetic process"/>
    <property type="evidence" value="ECO:0007669"/>
    <property type="project" value="InterPro"/>
</dbReference>
<dbReference type="Proteomes" id="UP000539642">
    <property type="component" value="Unassembled WGS sequence"/>
</dbReference>
<comment type="caution">
    <text evidence="1">The sequence shown here is derived from an EMBL/GenBank/DDBJ whole genome shotgun (WGS) entry which is preliminary data.</text>
</comment>
<dbReference type="GO" id="GO:0004357">
    <property type="term" value="F:glutamate-cysteine ligase activity"/>
    <property type="evidence" value="ECO:0007669"/>
    <property type="project" value="InterPro"/>
</dbReference>
<evidence type="ECO:0000313" key="1">
    <source>
        <dbReference type="EMBL" id="MBB5349284.1"/>
    </source>
</evidence>
<dbReference type="PANTHER" id="PTHR36510">
    <property type="entry name" value="GLUTAMATE--CYSTEINE LIGASE 2-RELATED"/>
    <property type="match status" value="1"/>
</dbReference>
<reference evidence="1 2" key="1">
    <citation type="submission" date="2020-08" db="EMBL/GenBank/DDBJ databases">
        <title>Genomic Encyclopedia of Type Strains, Phase IV (KMG-IV): sequencing the most valuable type-strain genomes for metagenomic binning, comparative biology and taxonomic classification.</title>
        <authorList>
            <person name="Goeker M."/>
        </authorList>
    </citation>
    <scope>NUCLEOTIDE SEQUENCE [LARGE SCALE GENOMIC DNA]</scope>
    <source>
        <strain evidence="1 2">DSM 28570</strain>
    </source>
</reference>
<dbReference type="Gene3D" id="3.30.590.20">
    <property type="match status" value="1"/>
</dbReference>
<dbReference type="InterPro" id="IPR006336">
    <property type="entry name" value="GCS2"/>
</dbReference>
<accession>A0A840V0S9</accession>
<dbReference type="PANTHER" id="PTHR36510:SF1">
    <property type="entry name" value="GLUTAMATE--CYSTEINE LIGASE 2-RELATED"/>
    <property type="match status" value="1"/>
</dbReference>
<gene>
    <name evidence="1" type="ORF">HNQ81_003036</name>
</gene>
<evidence type="ECO:0000313" key="2">
    <source>
        <dbReference type="Proteomes" id="UP000539642"/>
    </source>
</evidence>
<sequence length="411" mass="45597">MNTTPVLSLFAAFGLEIEYMVVDRDSLDVRPVVDRLFQDFAGHQVSDVDNGAIAWSNELAAHVLELKTNGPTADLQRAAADFHRNVELINGLLARHGAMLLPGGAHPWMDPGREMVLWPHDAHEIYDLYNTIFDCRGHGWANLQSAHLNLPFAGDDEFARLHTAIRLLLPLLPALSAASPIFDGEPTGWLDSRLDVYLHNQDRLPALTGRLIPEPVTSEAEYEARIFAPIMAAIAPFDREGIMDRYFLNARGAIARFDRGTIEIRILDTQECPLADCSIARLLIECLRSLAAGEWSGSRAQGAVDTEMLRDLFLRVIRAGGEAVVADRHYLRLLGFDERRMPVQAVWDGLFDRCAGRIDGGSRAALALILEKGCLATRILCALGGDTGRERLREVYRRLARSLATNTQFVP</sequence>
<organism evidence="1 2">
    <name type="scientific">Desulfoprunum benzoelyticum</name>
    <dbReference type="NCBI Taxonomy" id="1506996"/>
    <lineage>
        <taxon>Bacteria</taxon>
        <taxon>Pseudomonadati</taxon>
        <taxon>Thermodesulfobacteriota</taxon>
        <taxon>Desulfobulbia</taxon>
        <taxon>Desulfobulbales</taxon>
        <taxon>Desulfobulbaceae</taxon>
        <taxon>Desulfoprunum</taxon>
    </lineage>
</organism>
<dbReference type="Pfam" id="PF04107">
    <property type="entry name" value="GCS2"/>
    <property type="match status" value="1"/>
</dbReference>
<name>A0A840V0S9_9BACT</name>
<keyword evidence="2" id="KW-1185">Reference proteome</keyword>
<dbReference type="SUPFAM" id="SSF55931">
    <property type="entry name" value="Glutamine synthetase/guanido kinase"/>
    <property type="match status" value="1"/>
</dbReference>
<dbReference type="AlphaFoldDB" id="A0A840V0S9"/>
<dbReference type="RefSeq" id="WP_183352089.1">
    <property type="nucleotide sequence ID" value="NZ_JACHEO010000022.1"/>
</dbReference>
<dbReference type="EMBL" id="JACHEO010000022">
    <property type="protein sequence ID" value="MBB5349284.1"/>
    <property type="molecule type" value="Genomic_DNA"/>
</dbReference>
<dbReference type="InterPro" id="IPR014746">
    <property type="entry name" value="Gln_synth/guanido_kin_cat_dom"/>
</dbReference>
<dbReference type="InterPro" id="IPR050141">
    <property type="entry name" value="GCL_type2/YbdK_subfam"/>
</dbReference>
<protein>
    <submittedName>
        <fullName evidence="1">Gamma-glutamyl:cysteine ligase YbdK (ATP-grasp superfamily)</fullName>
    </submittedName>
</protein>